<feature type="region of interest" description="Disordered" evidence="1">
    <location>
        <begin position="336"/>
        <end position="380"/>
    </location>
</feature>
<evidence type="ECO:0000256" key="1">
    <source>
        <dbReference type="SAM" id="MobiDB-lite"/>
    </source>
</evidence>
<organism evidence="3 4">
    <name type="scientific">Microbacterium album</name>
    <dbReference type="NCBI Taxonomy" id="2053191"/>
    <lineage>
        <taxon>Bacteria</taxon>
        <taxon>Bacillati</taxon>
        <taxon>Actinomycetota</taxon>
        <taxon>Actinomycetes</taxon>
        <taxon>Micrococcales</taxon>
        <taxon>Microbacteriaceae</taxon>
        <taxon>Microbacterium</taxon>
    </lineage>
</organism>
<dbReference type="Pfam" id="PF01370">
    <property type="entry name" value="Epimerase"/>
    <property type="match status" value="1"/>
</dbReference>
<sequence length="544" mass="58871">MGAAMRIAIVGASGNSGTGLLQALRGEPEIDEIVGIARRSPDTGARPYDAARWELVDIAMPSVDSAADDRVVDRLADAIAGADTVVHLAWLIQPNRQRDLLRRANVDGTRRVIEACVRAGVSHLVCASSVGVYAGVSDDAPRAESWPTRGVPTAHYSVDKVAQEGLLDEAERRGLSVARVRPALVFDAEAGAHIVRLFVGALVPPALLRPGAMPLIALPAGVRVQVVHGDDLADAYRRIILQRATGAFNIATDPVLREQDLADVIARGRRVALPPRVLRPVMHAAWRARALAADPGWLDMAMSVPVMSTERARHELGWAPRHDAHATLREMLQGMADGAGTASPPMRPRTEWPHDQRPDGDDAPDSVAGPGAESSGPRAPVELERDILGLYLSDHLTGATAGVQRLERMAEAYADTDLGPDIARISREIGEEREFLHRLIGTLEFRRRPHRQAAAWIAERVGRLKTNGRPLGSPMTPVLEIELLRGAVAGKLSGWETMRTLAPDLGLPEEVFADLVERSRAQIAILERLHAHVVPEAFREGEID</sequence>
<dbReference type="PANTHER" id="PTHR43245">
    <property type="entry name" value="BIFUNCTIONAL POLYMYXIN RESISTANCE PROTEIN ARNA"/>
    <property type="match status" value="1"/>
</dbReference>
<evidence type="ECO:0000313" key="4">
    <source>
        <dbReference type="Proteomes" id="UP000657592"/>
    </source>
</evidence>
<dbReference type="SUPFAM" id="SSF51735">
    <property type="entry name" value="NAD(P)-binding Rossmann-fold domains"/>
    <property type="match status" value="1"/>
</dbReference>
<accession>A0A917MMP4</accession>
<protein>
    <recommendedName>
        <fullName evidence="2">NAD-dependent epimerase/dehydratase domain-containing protein</fullName>
    </recommendedName>
</protein>
<dbReference type="EMBL" id="BMJY01000001">
    <property type="protein sequence ID" value="GGH36201.1"/>
    <property type="molecule type" value="Genomic_DNA"/>
</dbReference>
<evidence type="ECO:0000313" key="3">
    <source>
        <dbReference type="EMBL" id="GGH36201.1"/>
    </source>
</evidence>
<dbReference type="InterPro" id="IPR036291">
    <property type="entry name" value="NAD(P)-bd_dom_sf"/>
</dbReference>
<dbReference type="AlphaFoldDB" id="A0A917MMP4"/>
<reference evidence="3" key="1">
    <citation type="journal article" date="2014" name="Int. J. Syst. Evol. Microbiol.">
        <title>Complete genome sequence of Corynebacterium casei LMG S-19264T (=DSM 44701T), isolated from a smear-ripened cheese.</title>
        <authorList>
            <consortium name="US DOE Joint Genome Institute (JGI-PGF)"/>
            <person name="Walter F."/>
            <person name="Albersmeier A."/>
            <person name="Kalinowski J."/>
            <person name="Ruckert C."/>
        </authorList>
    </citation>
    <scope>NUCLEOTIDE SEQUENCE</scope>
    <source>
        <strain evidence="3">CGMCC 1.15794</strain>
    </source>
</reference>
<gene>
    <name evidence="3" type="ORF">GCM10010921_05230</name>
</gene>
<keyword evidence="4" id="KW-1185">Reference proteome</keyword>
<comment type="caution">
    <text evidence="3">The sequence shown here is derived from an EMBL/GenBank/DDBJ whole genome shotgun (WGS) entry which is preliminary data.</text>
</comment>
<dbReference type="Gene3D" id="3.40.50.720">
    <property type="entry name" value="NAD(P)-binding Rossmann-like Domain"/>
    <property type="match status" value="1"/>
</dbReference>
<dbReference type="Proteomes" id="UP000657592">
    <property type="component" value="Unassembled WGS sequence"/>
</dbReference>
<evidence type="ECO:0000259" key="2">
    <source>
        <dbReference type="Pfam" id="PF01370"/>
    </source>
</evidence>
<reference evidence="3" key="2">
    <citation type="submission" date="2020-09" db="EMBL/GenBank/DDBJ databases">
        <authorList>
            <person name="Sun Q."/>
            <person name="Zhou Y."/>
        </authorList>
    </citation>
    <scope>NUCLEOTIDE SEQUENCE</scope>
    <source>
        <strain evidence="3">CGMCC 1.15794</strain>
    </source>
</reference>
<proteinExistence type="predicted"/>
<dbReference type="InterPro" id="IPR001509">
    <property type="entry name" value="Epimerase_deHydtase"/>
</dbReference>
<feature type="compositionally biased region" description="Basic and acidic residues" evidence="1">
    <location>
        <begin position="348"/>
        <end position="360"/>
    </location>
</feature>
<feature type="domain" description="NAD-dependent epimerase/dehydratase" evidence="2">
    <location>
        <begin position="7"/>
        <end position="251"/>
    </location>
</feature>
<name>A0A917MMP4_9MICO</name>
<dbReference type="InterPro" id="IPR050177">
    <property type="entry name" value="Lipid_A_modif_metabolic_enz"/>
</dbReference>